<comment type="caution">
    <text evidence="8">The sequence shown here is derived from an EMBL/GenBank/DDBJ whole genome shotgun (WGS) entry which is preliminary data.</text>
</comment>
<evidence type="ECO:0000256" key="4">
    <source>
        <dbReference type="ARBA" id="ARBA00023002"/>
    </source>
</evidence>
<evidence type="ECO:0000256" key="3">
    <source>
        <dbReference type="ARBA" id="ARBA00022723"/>
    </source>
</evidence>
<accession>A0A2U1MZ11</accession>
<sequence>MDLLPVSFLILIITPLLLLFFLYIYTQQKKNKYHPIGGTVLNMLINFKMLHHYMADLAAKYKTFRMLNPFQGEIYTTDPAIVEYILKTNFENYGKGTFTHTLLEDFLGDGIFTVDGHQWREQRKLASHEFSTKVLRDFSGLTFRKNAVKVGNIFLEAANCNQTVDINDIFMKATADSIFKVAFGVELDNLSGSNKEGVNFSRAFDDSNELTYRRLVDLFWKIKKYLNIGAEAELRKNIKVVDAFVYKVIKTKTKQMQKPQDDFLPKKEDILSRFMQITDRDPKYFRDIILNFVLAGKDPIATTLTWFLYILCKHPEIQDKIDQDIKEAMNMTEDITTVTDFEALLSEDMLEKMHYLHAALAEIIRLYPALPLDPKICFSDDVLPDGCIVKKGDMIAYLPYAMGRMKFIWGEDALDYKPERWLDNNGCFRSESPFKFTAFQAGPRTCLGREFAYRQMKIFSAILLGCFTFKLSNENKVPRYRTTINIQHDGPLDIYVFPRSGLHHNP</sequence>
<protein>
    <submittedName>
        <fullName evidence="8">Cytochrome P450</fullName>
    </submittedName>
</protein>
<keyword evidence="7" id="KW-0812">Transmembrane</keyword>
<dbReference type="GO" id="GO:0005506">
    <property type="term" value="F:iron ion binding"/>
    <property type="evidence" value="ECO:0007669"/>
    <property type="project" value="InterPro"/>
</dbReference>
<keyword evidence="7" id="KW-1133">Transmembrane helix</keyword>
<feature type="binding site" description="axial binding residue" evidence="6">
    <location>
        <position position="446"/>
    </location>
    <ligand>
        <name>heme</name>
        <dbReference type="ChEBI" id="CHEBI:30413"/>
    </ligand>
    <ligandPart>
        <name>Fe</name>
        <dbReference type="ChEBI" id="CHEBI:18248"/>
    </ligandPart>
</feature>
<dbReference type="GO" id="GO:0004497">
    <property type="term" value="F:monooxygenase activity"/>
    <property type="evidence" value="ECO:0007669"/>
    <property type="project" value="InterPro"/>
</dbReference>
<evidence type="ECO:0000256" key="6">
    <source>
        <dbReference type="PIRSR" id="PIRSR602401-1"/>
    </source>
</evidence>
<dbReference type="GO" id="GO:0020037">
    <property type="term" value="F:heme binding"/>
    <property type="evidence" value="ECO:0007669"/>
    <property type="project" value="InterPro"/>
</dbReference>
<dbReference type="InterPro" id="IPR036396">
    <property type="entry name" value="Cyt_P450_sf"/>
</dbReference>
<dbReference type="Pfam" id="PF00067">
    <property type="entry name" value="p450"/>
    <property type="match status" value="1"/>
</dbReference>
<evidence type="ECO:0000256" key="7">
    <source>
        <dbReference type="SAM" id="Phobius"/>
    </source>
</evidence>
<gene>
    <name evidence="8" type="ORF">CTI12_AA326410</name>
</gene>
<feature type="transmembrane region" description="Helical" evidence="7">
    <location>
        <begin position="6"/>
        <end position="25"/>
    </location>
</feature>
<keyword evidence="6" id="KW-0349">Heme</keyword>
<organism evidence="8 9">
    <name type="scientific">Artemisia annua</name>
    <name type="common">Sweet wormwood</name>
    <dbReference type="NCBI Taxonomy" id="35608"/>
    <lineage>
        <taxon>Eukaryota</taxon>
        <taxon>Viridiplantae</taxon>
        <taxon>Streptophyta</taxon>
        <taxon>Embryophyta</taxon>
        <taxon>Tracheophyta</taxon>
        <taxon>Spermatophyta</taxon>
        <taxon>Magnoliopsida</taxon>
        <taxon>eudicotyledons</taxon>
        <taxon>Gunneridae</taxon>
        <taxon>Pentapetalae</taxon>
        <taxon>asterids</taxon>
        <taxon>campanulids</taxon>
        <taxon>Asterales</taxon>
        <taxon>Asteraceae</taxon>
        <taxon>Asteroideae</taxon>
        <taxon>Anthemideae</taxon>
        <taxon>Artemisiinae</taxon>
        <taxon>Artemisia</taxon>
    </lineage>
</organism>
<dbReference type="Gene3D" id="1.10.630.10">
    <property type="entry name" value="Cytochrome P450"/>
    <property type="match status" value="1"/>
</dbReference>
<dbReference type="EMBL" id="PKPP01004013">
    <property type="protein sequence ID" value="PWA66501.1"/>
    <property type="molecule type" value="Genomic_DNA"/>
</dbReference>
<evidence type="ECO:0000313" key="9">
    <source>
        <dbReference type="Proteomes" id="UP000245207"/>
    </source>
</evidence>
<name>A0A2U1MZ11_ARTAN</name>
<dbReference type="PRINTS" id="PR00385">
    <property type="entry name" value="P450"/>
</dbReference>
<evidence type="ECO:0000256" key="1">
    <source>
        <dbReference type="ARBA" id="ARBA00001971"/>
    </source>
</evidence>
<dbReference type="CDD" id="cd11064">
    <property type="entry name" value="CYP86A"/>
    <property type="match status" value="1"/>
</dbReference>
<comment type="similarity">
    <text evidence="2">Belongs to the cytochrome P450 family.</text>
</comment>
<dbReference type="STRING" id="35608.A0A2U1MZ11"/>
<keyword evidence="5 6" id="KW-0408">Iron</keyword>
<dbReference type="InterPro" id="IPR002401">
    <property type="entry name" value="Cyt_P450_E_grp-I"/>
</dbReference>
<dbReference type="SUPFAM" id="SSF48264">
    <property type="entry name" value="Cytochrome P450"/>
    <property type="match status" value="1"/>
</dbReference>
<keyword evidence="3 6" id="KW-0479">Metal-binding</keyword>
<dbReference type="GO" id="GO:0016705">
    <property type="term" value="F:oxidoreductase activity, acting on paired donors, with incorporation or reduction of molecular oxygen"/>
    <property type="evidence" value="ECO:0007669"/>
    <property type="project" value="InterPro"/>
</dbReference>
<dbReference type="PANTHER" id="PTHR24296">
    <property type="entry name" value="CYTOCHROME P450"/>
    <property type="match status" value="1"/>
</dbReference>
<evidence type="ECO:0000313" key="8">
    <source>
        <dbReference type="EMBL" id="PWA66501.1"/>
    </source>
</evidence>
<evidence type="ECO:0000256" key="5">
    <source>
        <dbReference type="ARBA" id="ARBA00023004"/>
    </source>
</evidence>
<comment type="cofactor">
    <cofactor evidence="1 6">
        <name>heme</name>
        <dbReference type="ChEBI" id="CHEBI:30413"/>
    </cofactor>
</comment>
<dbReference type="OrthoDB" id="1470350at2759"/>
<dbReference type="InterPro" id="IPR001128">
    <property type="entry name" value="Cyt_P450"/>
</dbReference>
<keyword evidence="9" id="KW-1185">Reference proteome</keyword>
<keyword evidence="4" id="KW-0560">Oxidoreductase</keyword>
<dbReference type="Proteomes" id="UP000245207">
    <property type="component" value="Unassembled WGS sequence"/>
</dbReference>
<dbReference type="AlphaFoldDB" id="A0A2U1MZ11"/>
<keyword evidence="7" id="KW-0472">Membrane</keyword>
<dbReference type="PRINTS" id="PR00463">
    <property type="entry name" value="EP450I"/>
</dbReference>
<proteinExistence type="inferred from homology"/>
<reference evidence="8 9" key="1">
    <citation type="journal article" date="2018" name="Mol. Plant">
        <title>The genome of Artemisia annua provides insight into the evolution of Asteraceae family and artemisinin biosynthesis.</title>
        <authorList>
            <person name="Shen Q."/>
            <person name="Zhang L."/>
            <person name="Liao Z."/>
            <person name="Wang S."/>
            <person name="Yan T."/>
            <person name="Shi P."/>
            <person name="Liu M."/>
            <person name="Fu X."/>
            <person name="Pan Q."/>
            <person name="Wang Y."/>
            <person name="Lv Z."/>
            <person name="Lu X."/>
            <person name="Zhang F."/>
            <person name="Jiang W."/>
            <person name="Ma Y."/>
            <person name="Chen M."/>
            <person name="Hao X."/>
            <person name="Li L."/>
            <person name="Tang Y."/>
            <person name="Lv G."/>
            <person name="Zhou Y."/>
            <person name="Sun X."/>
            <person name="Brodelius P.E."/>
            <person name="Rose J.K.C."/>
            <person name="Tang K."/>
        </authorList>
    </citation>
    <scope>NUCLEOTIDE SEQUENCE [LARGE SCALE GENOMIC DNA]</scope>
    <source>
        <strain evidence="9">cv. Huhao1</strain>
        <tissue evidence="8">Leaf</tissue>
    </source>
</reference>
<evidence type="ECO:0000256" key="2">
    <source>
        <dbReference type="ARBA" id="ARBA00010617"/>
    </source>
</evidence>